<gene>
    <name evidence="1" type="ORF">DPEC_G00121540</name>
</gene>
<dbReference type="Proteomes" id="UP001157502">
    <property type="component" value="Chromosome 10"/>
</dbReference>
<sequence length="112" mass="12137">MRLAKHGGQPPLQHGPQFLPKGSVRRLRARLCSCYALFTYSSSVHWEQPPSPVGSSPGLILTETSQRVCAQGVVVSLPGTHSGFQPGPNTRGNQHNCMRRLADADKPMGGKY</sequence>
<keyword evidence="2" id="KW-1185">Reference proteome</keyword>
<organism evidence="1 2">
    <name type="scientific">Dallia pectoralis</name>
    <name type="common">Alaska blackfish</name>
    <dbReference type="NCBI Taxonomy" id="75939"/>
    <lineage>
        <taxon>Eukaryota</taxon>
        <taxon>Metazoa</taxon>
        <taxon>Chordata</taxon>
        <taxon>Craniata</taxon>
        <taxon>Vertebrata</taxon>
        <taxon>Euteleostomi</taxon>
        <taxon>Actinopterygii</taxon>
        <taxon>Neopterygii</taxon>
        <taxon>Teleostei</taxon>
        <taxon>Protacanthopterygii</taxon>
        <taxon>Esociformes</taxon>
        <taxon>Umbridae</taxon>
        <taxon>Dallia</taxon>
    </lineage>
</organism>
<comment type="caution">
    <text evidence="1">The sequence shown here is derived from an EMBL/GenBank/DDBJ whole genome shotgun (WGS) entry which is preliminary data.</text>
</comment>
<accession>A0ACC2GQI3</accession>
<evidence type="ECO:0000313" key="2">
    <source>
        <dbReference type="Proteomes" id="UP001157502"/>
    </source>
</evidence>
<name>A0ACC2GQI3_DALPE</name>
<dbReference type="EMBL" id="CM055737">
    <property type="protein sequence ID" value="KAJ8005790.1"/>
    <property type="molecule type" value="Genomic_DNA"/>
</dbReference>
<protein>
    <submittedName>
        <fullName evidence="1">Uncharacterized protein</fullName>
    </submittedName>
</protein>
<evidence type="ECO:0000313" key="1">
    <source>
        <dbReference type="EMBL" id="KAJ8005790.1"/>
    </source>
</evidence>
<proteinExistence type="predicted"/>
<reference evidence="1" key="1">
    <citation type="submission" date="2021-05" db="EMBL/GenBank/DDBJ databases">
        <authorList>
            <person name="Pan Q."/>
            <person name="Jouanno E."/>
            <person name="Zahm M."/>
            <person name="Klopp C."/>
            <person name="Cabau C."/>
            <person name="Louis A."/>
            <person name="Berthelot C."/>
            <person name="Parey E."/>
            <person name="Roest Crollius H."/>
            <person name="Montfort J."/>
            <person name="Robinson-Rechavi M."/>
            <person name="Bouchez O."/>
            <person name="Lampietro C."/>
            <person name="Lopez Roques C."/>
            <person name="Donnadieu C."/>
            <person name="Postlethwait J."/>
            <person name="Bobe J."/>
            <person name="Dillon D."/>
            <person name="Chandos A."/>
            <person name="von Hippel F."/>
            <person name="Guiguen Y."/>
        </authorList>
    </citation>
    <scope>NUCLEOTIDE SEQUENCE</scope>
    <source>
        <strain evidence="1">YG-Jan2019</strain>
    </source>
</reference>